<dbReference type="Gene3D" id="2.120.10.30">
    <property type="entry name" value="TolB, C-terminal domain"/>
    <property type="match status" value="1"/>
</dbReference>
<dbReference type="InterPro" id="IPR011659">
    <property type="entry name" value="WD40"/>
</dbReference>
<dbReference type="PANTHER" id="PTHR43056:SF5">
    <property type="entry name" value="PEPTIDASE S9 PROLYL OLIGOPEPTIDASE CATALYTIC DOMAIN-CONTAINING PROTEIN"/>
    <property type="match status" value="1"/>
</dbReference>
<dbReference type="GeneID" id="98175515"/>
<dbReference type="InterPro" id="IPR011042">
    <property type="entry name" value="6-blade_b-propeller_TolB-like"/>
</dbReference>
<feature type="domain" description="Peptidase S9 prolyl oligopeptidase catalytic" evidence="1">
    <location>
        <begin position="444"/>
        <end position="652"/>
    </location>
</feature>
<accession>A0ABQ0G9Y8</accession>
<dbReference type="PANTHER" id="PTHR43056">
    <property type="entry name" value="PEPTIDASE S9 PROLYL OLIGOPEPTIDASE"/>
    <property type="match status" value="1"/>
</dbReference>
<dbReference type="InterPro" id="IPR029058">
    <property type="entry name" value="AB_hydrolase_fold"/>
</dbReference>
<sequence>MAQKKVASYGDWESHISAEAATAGSKSLRSPRVCPTTGRVFFAESRSDGTNAIVEVTNDGPRHVLPSDFSASTAVYEYGGSDYAVVPGDGARIVFSDAGKKSVNLLDVDNGTVEEVLQSPSLRYADFDSQPLIATRHGHGSWVLAVEEDHARPEPANVKNYVVAIHLETKTVKRLAAGADFYAYPRFSPDGRQVAWLQWNHPNLPWRGVQLYSAAFNAADGSITDVKLIAGDDGDSIAEPSWGPDGKLYFGSDKSGFSQLCRYAEGKVERLSVAGLEHAELGNASFLIGCQTYVFLTETSVVAAAVWFGTSQLVHIDLESRKFTRLQVPLVDIRYDCIAGLSEASVIVIGSGHTTPQGVYRVDILPGLATNITLISSSVDESFPESLFSTPASIRFTTLGKPEREVFGFFWPPHNPGFEAPEGTLPPLIVVPHGGPTSHTAPGLKMNAQYFTSRGYAYFAINYTGSSGHGKAYLEALNGEWGVVDRDDAVEAIGYLAQKGLIDKGRVGIEGRSAGGYNVLCALAGHPHVFAGGISHCGVSDVKALDAETHKMESHYVEGLLKFEGKTEEEKEALYYERSPLYHAGNITAPLLLVHGDADTVVPIEQSKEIKRRIESRGGEVKLIVLEGEGHIYKRAENLRIGLIEGEKWWRKTLLKKE</sequence>
<organism evidence="2 3">
    <name type="scientific">Madurella fahalii</name>
    <dbReference type="NCBI Taxonomy" id="1157608"/>
    <lineage>
        <taxon>Eukaryota</taxon>
        <taxon>Fungi</taxon>
        <taxon>Dikarya</taxon>
        <taxon>Ascomycota</taxon>
        <taxon>Pezizomycotina</taxon>
        <taxon>Sordariomycetes</taxon>
        <taxon>Sordariomycetidae</taxon>
        <taxon>Sordariales</taxon>
        <taxon>Sordariales incertae sedis</taxon>
        <taxon>Madurella</taxon>
    </lineage>
</organism>
<evidence type="ECO:0000313" key="3">
    <source>
        <dbReference type="Proteomes" id="UP001628179"/>
    </source>
</evidence>
<comment type="caution">
    <text evidence="2">The sequence shown here is derived from an EMBL/GenBank/DDBJ whole genome shotgun (WGS) entry which is preliminary data.</text>
</comment>
<protein>
    <submittedName>
        <fullName evidence="2">Peptidase S9 prolyl oligopeptidase active site-containing protein</fullName>
    </submittedName>
</protein>
<dbReference type="EMBL" id="BAAFSV010000002">
    <property type="protein sequence ID" value="GAB1314562.1"/>
    <property type="molecule type" value="Genomic_DNA"/>
</dbReference>
<dbReference type="Gene3D" id="3.40.50.1820">
    <property type="entry name" value="alpha/beta hydrolase"/>
    <property type="match status" value="1"/>
</dbReference>
<dbReference type="SUPFAM" id="SSF82171">
    <property type="entry name" value="DPP6 N-terminal domain-like"/>
    <property type="match status" value="1"/>
</dbReference>
<evidence type="ECO:0000259" key="1">
    <source>
        <dbReference type="Pfam" id="PF00326"/>
    </source>
</evidence>
<dbReference type="InterPro" id="IPR050585">
    <property type="entry name" value="Xaa-Pro_dipeptidyl-ppase/CocE"/>
</dbReference>
<dbReference type="RefSeq" id="XP_070916293.1">
    <property type="nucleotide sequence ID" value="XM_071060192.1"/>
</dbReference>
<reference evidence="2 3" key="1">
    <citation type="submission" date="2024-09" db="EMBL/GenBank/DDBJ databases">
        <title>Itraconazole resistance in Madurella fahalii resulting from another homologue of gene encoding cytochrome P450 14-alpha sterol demethylase (CYP51).</title>
        <authorList>
            <person name="Yoshioka I."/>
            <person name="Fahal A.H."/>
            <person name="Kaneko S."/>
            <person name="Yaguchi T."/>
        </authorList>
    </citation>
    <scope>NUCLEOTIDE SEQUENCE [LARGE SCALE GENOMIC DNA]</scope>
    <source>
        <strain evidence="2 3">IFM 68171</strain>
    </source>
</reference>
<dbReference type="Pfam" id="PF07676">
    <property type="entry name" value="PD40"/>
    <property type="match status" value="1"/>
</dbReference>
<gene>
    <name evidence="2" type="ORF">MFIFM68171_04772</name>
</gene>
<dbReference type="Proteomes" id="UP001628179">
    <property type="component" value="Unassembled WGS sequence"/>
</dbReference>
<dbReference type="SUPFAM" id="SSF53474">
    <property type="entry name" value="alpha/beta-Hydrolases"/>
    <property type="match status" value="1"/>
</dbReference>
<evidence type="ECO:0000313" key="2">
    <source>
        <dbReference type="EMBL" id="GAB1314562.1"/>
    </source>
</evidence>
<dbReference type="Pfam" id="PF00326">
    <property type="entry name" value="Peptidase_S9"/>
    <property type="match status" value="1"/>
</dbReference>
<proteinExistence type="predicted"/>
<dbReference type="InterPro" id="IPR001375">
    <property type="entry name" value="Peptidase_S9_cat"/>
</dbReference>
<keyword evidence="3" id="KW-1185">Reference proteome</keyword>
<name>A0ABQ0G9Y8_9PEZI</name>